<keyword evidence="6" id="KW-1185">Reference proteome</keyword>
<dbReference type="SMART" id="SM00822">
    <property type="entry name" value="PKS_KR"/>
    <property type="match status" value="1"/>
</dbReference>
<comment type="caution">
    <text evidence="5">The sequence shown here is derived from an EMBL/GenBank/DDBJ whole genome shotgun (WGS) entry which is preliminary data.</text>
</comment>
<dbReference type="Proteomes" id="UP000283734">
    <property type="component" value="Unassembled WGS sequence"/>
</dbReference>
<dbReference type="Gene3D" id="3.40.50.720">
    <property type="entry name" value="NAD(P)-binding Rossmann-like Domain"/>
    <property type="match status" value="1"/>
</dbReference>
<evidence type="ECO:0000313" key="6">
    <source>
        <dbReference type="Proteomes" id="UP000283734"/>
    </source>
</evidence>
<dbReference type="RefSeq" id="WP_119918207.1">
    <property type="nucleotide sequence ID" value="NZ_QYYA01000003.1"/>
</dbReference>
<dbReference type="GO" id="GO:0016491">
    <property type="term" value="F:oxidoreductase activity"/>
    <property type="evidence" value="ECO:0007669"/>
    <property type="project" value="UniProtKB-KW"/>
</dbReference>
<dbReference type="EMBL" id="QYYA01000003">
    <property type="protein sequence ID" value="RJG17455.1"/>
    <property type="molecule type" value="Genomic_DNA"/>
</dbReference>
<dbReference type="InterPro" id="IPR051687">
    <property type="entry name" value="Peroxisomal_Beta-Oxidation"/>
</dbReference>
<dbReference type="PANTHER" id="PTHR45024">
    <property type="entry name" value="DEHYDROGENASES, SHORT CHAIN"/>
    <property type="match status" value="1"/>
</dbReference>
<protein>
    <submittedName>
        <fullName evidence="5">SDR family oxidoreductase</fullName>
    </submittedName>
</protein>
<evidence type="ECO:0000259" key="4">
    <source>
        <dbReference type="SMART" id="SM00822"/>
    </source>
</evidence>
<name>A0A418XX97_9GAMM</name>
<dbReference type="SUPFAM" id="SSF51735">
    <property type="entry name" value="NAD(P)-binding Rossmann-fold domains"/>
    <property type="match status" value="1"/>
</dbReference>
<evidence type="ECO:0000313" key="5">
    <source>
        <dbReference type="EMBL" id="RJG17455.1"/>
    </source>
</evidence>
<dbReference type="Pfam" id="PF00106">
    <property type="entry name" value="adh_short"/>
    <property type="match status" value="1"/>
</dbReference>
<keyword evidence="2" id="KW-0560">Oxidoreductase</keyword>
<feature type="domain" description="Ketoreductase" evidence="4">
    <location>
        <begin position="8"/>
        <end position="196"/>
    </location>
</feature>
<dbReference type="FunFam" id="3.40.50.720:FF:000084">
    <property type="entry name" value="Short-chain dehydrogenase reductase"/>
    <property type="match status" value="1"/>
</dbReference>
<dbReference type="PRINTS" id="PR00080">
    <property type="entry name" value="SDRFAMILY"/>
</dbReference>
<dbReference type="InterPro" id="IPR036291">
    <property type="entry name" value="NAD(P)-bd_dom_sf"/>
</dbReference>
<comment type="similarity">
    <text evidence="1 3">Belongs to the short-chain dehydrogenases/reductases (SDR) family.</text>
</comment>
<organism evidence="5 6">
    <name type="scientific">Alcanivorax profundi</name>
    <dbReference type="NCBI Taxonomy" id="2338368"/>
    <lineage>
        <taxon>Bacteria</taxon>
        <taxon>Pseudomonadati</taxon>
        <taxon>Pseudomonadota</taxon>
        <taxon>Gammaproteobacteria</taxon>
        <taxon>Oceanospirillales</taxon>
        <taxon>Alcanivoracaceae</taxon>
        <taxon>Alcanivorax</taxon>
    </lineage>
</organism>
<dbReference type="InterPro" id="IPR020904">
    <property type="entry name" value="Sc_DH/Rdtase_CS"/>
</dbReference>
<proteinExistence type="inferred from homology"/>
<evidence type="ECO:0000256" key="3">
    <source>
        <dbReference type="RuleBase" id="RU000363"/>
    </source>
</evidence>
<sequence length="308" mass="32599">MTIRFDNQVAIVTGAGNGLGKSHALELARLGAKVVVNDFGGARDGSGGSSEAAEKVVAEIQAAGGEAIANGADVSSPEQVEAMVKEAMDTWGRVDVLINNAGILRDKSFAKMTQDDWDKVVAVHLTGSEICSRAVWPIMREQGYGRIVMTTSTSGLYGNFGQANYGAAKMAVAGLMNTLCLEGEKYDIKINCIAPTAATRMTEDLMPPEVLAMLEPKAITPAVLFLCSQQAPTHRIVLAGAGCYAMVRLMESEGVYLDENERNVDGVAAHFERIGNMDNAREILAGGDHVTKILTKAAHAKGIKGVSE</sequence>
<dbReference type="AlphaFoldDB" id="A0A418XX97"/>
<dbReference type="OrthoDB" id="9804774at2"/>
<gene>
    <name evidence="5" type="ORF">D4A39_12130</name>
</gene>
<dbReference type="PANTHER" id="PTHR45024:SF2">
    <property type="entry name" value="SCP2 DOMAIN-CONTAINING PROTEIN"/>
    <property type="match status" value="1"/>
</dbReference>
<evidence type="ECO:0000256" key="1">
    <source>
        <dbReference type="ARBA" id="ARBA00006484"/>
    </source>
</evidence>
<dbReference type="InterPro" id="IPR002347">
    <property type="entry name" value="SDR_fam"/>
</dbReference>
<evidence type="ECO:0000256" key="2">
    <source>
        <dbReference type="ARBA" id="ARBA00023002"/>
    </source>
</evidence>
<dbReference type="InterPro" id="IPR057326">
    <property type="entry name" value="KR_dom"/>
</dbReference>
<dbReference type="PROSITE" id="PS00061">
    <property type="entry name" value="ADH_SHORT"/>
    <property type="match status" value="1"/>
</dbReference>
<reference evidence="5 6" key="1">
    <citation type="submission" date="2018-09" db="EMBL/GenBank/DDBJ databases">
        <title>Alcanivorax profundi sp. nov., isolated from 1000 m-depth seawater of the Mariana Trench.</title>
        <authorList>
            <person name="Liu J."/>
        </authorList>
    </citation>
    <scope>NUCLEOTIDE SEQUENCE [LARGE SCALE GENOMIC DNA]</scope>
    <source>
        <strain evidence="5 6">MTEO17</strain>
    </source>
</reference>
<accession>A0A418XX97</accession>
<dbReference type="PRINTS" id="PR00081">
    <property type="entry name" value="GDHRDH"/>
</dbReference>
<dbReference type="CDD" id="cd05353">
    <property type="entry name" value="hydroxyacyl-CoA-like_DH_SDR_c-like"/>
    <property type="match status" value="1"/>
</dbReference>